<dbReference type="InterPro" id="IPR048912">
    <property type="entry name" value="BetaGal1-like_ABD1"/>
</dbReference>
<dbReference type="PRINTS" id="PR00742">
    <property type="entry name" value="GLHYDRLASE35"/>
</dbReference>
<keyword evidence="8" id="KW-1185">Reference proteome</keyword>
<dbReference type="InterPro" id="IPR008979">
    <property type="entry name" value="Galactose-bd-like_sf"/>
</dbReference>
<evidence type="ECO:0000259" key="6">
    <source>
        <dbReference type="Pfam" id="PF21467"/>
    </source>
</evidence>
<feature type="domain" description="Glycoside hydrolase 35 catalytic" evidence="4">
    <location>
        <begin position="2"/>
        <end position="220"/>
    </location>
</feature>
<dbReference type="GO" id="GO:0005975">
    <property type="term" value="P:carbohydrate metabolic process"/>
    <property type="evidence" value="ECO:0007669"/>
    <property type="project" value="InterPro"/>
</dbReference>
<feature type="domain" description="Beta-galactosidase 1-like first all-beta" evidence="5">
    <location>
        <begin position="273"/>
        <end position="385"/>
    </location>
</feature>
<feature type="domain" description="Beta-galactosidase galactose-binding" evidence="6">
    <location>
        <begin position="408"/>
        <end position="475"/>
    </location>
</feature>
<dbReference type="Pfam" id="PF21317">
    <property type="entry name" value="BetaGal_ABD_1"/>
    <property type="match status" value="1"/>
</dbReference>
<dbReference type="Pfam" id="PF01301">
    <property type="entry name" value="Glyco_hydro_35"/>
    <property type="match status" value="1"/>
</dbReference>
<gene>
    <name evidence="7" type="ORF">BEMITA_LOCUS12493</name>
</gene>
<sequence>MLTGNPDMQLRTVDPPFLSFVDRWFRVLFEKITPLLYGKGGPIFMVQVENEYGNYFQCDQGYLRWLSEKMSSYVGKNAVLYTTDQASDSAFKCGPAPGALATVDFGAGNDVDALFDFMSYRNKGGPMVNSEFYSGWLTHWTENFGGVATGAVVETMIDILKRNASFSIYMIHGGTNFGFTSGANGLPYKPDITSYDYDAPIDEAGDLTTKYFAIRSALKKYKDSYNLDFDYAKEKTPMDYPKKAYGSVKLSAVVSIFNAPDIYDDEPVYEKIPQSFETLEIYSGYVLYETYIPKKFPDFASLSNLKIRDRAIVYLDEEQRAIFNRSSEHYSLTLLQKDKGKKLSIFIENQGYINYEKHMQGDFKGLLSIPAMDGRPLLGWTMTKISLSNVKPLHDMLTTPNSSTVKLPAFYMAEFKLPQENGSYSQPADTFLDPSGWGKGVVFVNGKNMGRYWPSVGPQITLYIPGCYLKAYPGVNKLVILEEEKVPETLEMKFQDMHRLRG</sequence>
<proteinExistence type="inferred from homology"/>
<dbReference type="InterPro" id="IPR048913">
    <property type="entry name" value="BetaGal_gal-bd"/>
</dbReference>
<dbReference type="AlphaFoldDB" id="A0A9P0AJH2"/>
<keyword evidence="2" id="KW-0378">Hydrolase</keyword>
<keyword evidence="3" id="KW-0326">Glycosidase</keyword>
<dbReference type="Gene3D" id="3.20.20.80">
    <property type="entry name" value="Glycosidases"/>
    <property type="match status" value="1"/>
</dbReference>
<accession>A0A9P0AJH2</accession>
<evidence type="ECO:0008006" key="9">
    <source>
        <dbReference type="Google" id="ProtNLM"/>
    </source>
</evidence>
<protein>
    <recommendedName>
        <fullName evidence="9">Beta-galactosidase</fullName>
    </recommendedName>
</protein>
<dbReference type="InterPro" id="IPR031330">
    <property type="entry name" value="Gly_Hdrlase_35_cat"/>
</dbReference>
<dbReference type="GO" id="GO:0004553">
    <property type="term" value="F:hydrolase activity, hydrolyzing O-glycosyl compounds"/>
    <property type="evidence" value="ECO:0007669"/>
    <property type="project" value="InterPro"/>
</dbReference>
<dbReference type="Gene3D" id="2.60.120.260">
    <property type="entry name" value="Galactose-binding domain-like"/>
    <property type="match status" value="2"/>
</dbReference>
<evidence type="ECO:0000259" key="5">
    <source>
        <dbReference type="Pfam" id="PF21317"/>
    </source>
</evidence>
<dbReference type="PANTHER" id="PTHR23421">
    <property type="entry name" value="BETA-GALACTOSIDASE RELATED"/>
    <property type="match status" value="1"/>
</dbReference>
<comment type="similarity">
    <text evidence="1">Belongs to the glycosyl hydrolase 35 family.</text>
</comment>
<organism evidence="7 8">
    <name type="scientific">Bemisia tabaci</name>
    <name type="common">Sweetpotato whitefly</name>
    <name type="synonym">Aleurodes tabaci</name>
    <dbReference type="NCBI Taxonomy" id="7038"/>
    <lineage>
        <taxon>Eukaryota</taxon>
        <taxon>Metazoa</taxon>
        <taxon>Ecdysozoa</taxon>
        <taxon>Arthropoda</taxon>
        <taxon>Hexapoda</taxon>
        <taxon>Insecta</taxon>
        <taxon>Pterygota</taxon>
        <taxon>Neoptera</taxon>
        <taxon>Paraneoptera</taxon>
        <taxon>Hemiptera</taxon>
        <taxon>Sternorrhyncha</taxon>
        <taxon>Aleyrodoidea</taxon>
        <taxon>Aleyrodidae</taxon>
        <taxon>Aleyrodinae</taxon>
        <taxon>Bemisia</taxon>
    </lineage>
</organism>
<evidence type="ECO:0000313" key="7">
    <source>
        <dbReference type="EMBL" id="CAH0394163.1"/>
    </source>
</evidence>
<dbReference type="EMBL" id="OU963869">
    <property type="protein sequence ID" value="CAH0394163.1"/>
    <property type="molecule type" value="Genomic_DNA"/>
</dbReference>
<evidence type="ECO:0000256" key="3">
    <source>
        <dbReference type="ARBA" id="ARBA00023295"/>
    </source>
</evidence>
<dbReference type="SUPFAM" id="SSF51445">
    <property type="entry name" value="(Trans)glycosidases"/>
    <property type="match status" value="1"/>
</dbReference>
<evidence type="ECO:0000313" key="8">
    <source>
        <dbReference type="Proteomes" id="UP001152759"/>
    </source>
</evidence>
<evidence type="ECO:0000256" key="1">
    <source>
        <dbReference type="ARBA" id="ARBA00009809"/>
    </source>
</evidence>
<dbReference type="Pfam" id="PF21467">
    <property type="entry name" value="BetaGal_gal-bd"/>
    <property type="match status" value="1"/>
</dbReference>
<evidence type="ECO:0000256" key="2">
    <source>
        <dbReference type="ARBA" id="ARBA00022801"/>
    </source>
</evidence>
<dbReference type="Proteomes" id="UP001152759">
    <property type="component" value="Chromosome 8"/>
</dbReference>
<dbReference type="InterPro" id="IPR001944">
    <property type="entry name" value="Glycoside_Hdrlase_35"/>
</dbReference>
<evidence type="ECO:0000259" key="4">
    <source>
        <dbReference type="Pfam" id="PF01301"/>
    </source>
</evidence>
<dbReference type="SUPFAM" id="SSF49785">
    <property type="entry name" value="Galactose-binding domain-like"/>
    <property type="match status" value="1"/>
</dbReference>
<name>A0A9P0AJH2_BEMTA</name>
<reference evidence="7" key="1">
    <citation type="submission" date="2021-12" db="EMBL/GenBank/DDBJ databases">
        <authorList>
            <person name="King R."/>
        </authorList>
    </citation>
    <scope>NUCLEOTIDE SEQUENCE</scope>
</reference>
<dbReference type="InterPro" id="IPR017853">
    <property type="entry name" value="GH"/>
</dbReference>